<name>G4CMV4_9NEIS</name>
<sequence length="83" mass="9824">MRYIYCLLLAFALTGCTWETYQTEDGRTSLRQKYPQGTRVYYESGTYSPNMRNNEFRPEQHAIKPQSSSNEEARGTYWEKPAR</sequence>
<accession>G4CMV4</accession>
<feature type="region of interest" description="Disordered" evidence="1">
    <location>
        <begin position="44"/>
        <end position="83"/>
    </location>
</feature>
<comment type="caution">
    <text evidence="2">The sequence shown here is derived from an EMBL/GenBank/DDBJ whole genome shotgun (WGS) entry which is preliminary data.</text>
</comment>
<dbReference type="Proteomes" id="UP000005336">
    <property type="component" value="Unassembled WGS sequence"/>
</dbReference>
<dbReference type="PATRIC" id="fig|1030841.3.peg.414"/>
<dbReference type="STRING" id="1030841.HMPREF9370_0413"/>
<proteinExistence type="predicted"/>
<dbReference type="AlphaFoldDB" id="G4CMV4"/>
<evidence type="ECO:0008006" key="4">
    <source>
        <dbReference type="Google" id="ProtNLM"/>
    </source>
</evidence>
<gene>
    <name evidence="2" type="ORF">HMPREF9370_0413</name>
</gene>
<dbReference type="PROSITE" id="PS51257">
    <property type="entry name" value="PROKAR_LIPOPROTEIN"/>
    <property type="match status" value="1"/>
</dbReference>
<evidence type="ECO:0000256" key="1">
    <source>
        <dbReference type="SAM" id="MobiDB-lite"/>
    </source>
</evidence>
<reference evidence="2 3" key="1">
    <citation type="submission" date="2011-06" db="EMBL/GenBank/DDBJ databases">
        <authorList>
            <person name="Muzny D."/>
            <person name="Qin X."/>
            <person name="Deng J."/>
            <person name="Jiang H."/>
            <person name="Liu Y."/>
            <person name="Qu J."/>
            <person name="Song X.-Z."/>
            <person name="Zhang L."/>
            <person name="Thornton R."/>
            <person name="Coyle M."/>
            <person name="Francisco L."/>
            <person name="Jackson L."/>
            <person name="Javaid M."/>
            <person name="Korchina V."/>
            <person name="Kovar C."/>
            <person name="Mata R."/>
            <person name="Mathew T."/>
            <person name="Ngo R."/>
            <person name="Nguyen L."/>
            <person name="Nguyen N."/>
            <person name="Okwuonu G."/>
            <person name="Ongeri F."/>
            <person name="Pham C."/>
            <person name="Simmons D."/>
            <person name="Wilczek-Boney K."/>
            <person name="Hale W."/>
            <person name="Jakkamsetti A."/>
            <person name="Pham P."/>
            <person name="Ruth R."/>
            <person name="San Lucas F."/>
            <person name="Warren J."/>
            <person name="Zhang J."/>
            <person name="Zhao Z."/>
            <person name="Zhou C."/>
            <person name="Zhu D."/>
            <person name="Lee S."/>
            <person name="Bess C."/>
            <person name="Blankenburg K."/>
            <person name="Forbes L."/>
            <person name="Fu Q."/>
            <person name="Gubbala S."/>
            <person name="Hirani K."/>
            <person name="Jayaseelan J.C."/>
            <person name="Lara F."/>
            <person name="Munidasa M."/>
            <person name="Palculict T."/>
            <person name="Patil S."/>
            <person name="Pu L.-L."/>
            <person name="Saada N."/>
            <person name="Tang L."/>
            <person name="Weissenberger G."/>
            <person name="Zhu Y."/>
            <person name="Hemphill L."/>
            <person name="Shang Y."/>
            <person name="Youmans B."/>
            <person name="Ayvaz T."/>
            <person name="Ross M."/>
            <person name="Santibanez J."/>
            <person name="Aqrawi P."/>
            <person name="Gross S."/>
            <person name="Joshi V."/>
            <person name="Fowler G."/>
            <person name="Nazareth L."/>
            <person name="Reid J."/>
            <person name="Worley K."/>
            <person name="Petrosino J."/>
            <person name="Highlander S."/>
            <person name="Gibbs R."/>
        </authorList>
    </citation>
    <scope>NUCLEOTIDE SEQUENCE [LARGE SCALE GENOMIC DNA]</scope>
    <source>
        <strain evidence="2 3">9715</strain>
    </source>
</reference>
<dbReference type="EMBL" id="AGAZ01000013">
    <property type="protein sequence ID" value="EGZ51004.1"/>
    <property type="molecule type" value="Genomic_DNA"/>
</dbReference>
<evidence type="ECO:0000313" key="3">
    <source>
        <dbReference type="Proteomes" id="UP000005336"/>
    </source>
</evidence>
<dbReference type="HOGENOM" id="CLU_169632_0_0_4"/>
<dbReference type="OrthoDB" id="8602936at2"/>
<keyword evidence="3" id="KW-1185">Reference proteome</keyword>
<organism evidence="2 3">
    <name type="scientific">Neisseria wadsworthii 9715</name>
    <dbReference type="NCBI Taxonomy" id="1030841"/>
    <lineage>
        <taxon>Bacteria</taxon>
        <taxon>Pseudomonadati</taxon>
        <taxon>Pseudomonadota</taxon>
        <taxon>Betaproteobacteria</taxon>
        <taxon>Neisseriales</taxon>
        <taxon>Neisseriaceae</taxon>
        <taxon>Neisseria</taxon>
    </lineage>
</organism>
<protein>
    <recommendedName>
        <fullName evidence="4">Spore cortex protein</fullName>
    </recommendedName>
</protein>
<dbReference type="RefSeq" id="WP_009115559.1">
    <property type="nucleotide sequence ID" value="NZ_JH165159.1"/>
</dbReference>
<evidence type="ECO:0000313" key="2">
    <source>
        <dbReference type="EMBL" id="EGZ51004.1"/>
    </source>
</evidence>